<evidence type="ECO:0000259" key="3">
    <source>
        <dbReference type="Pfam" id="PF04352"/>
    </source>
</evidence>
<dbReference type="InterPro" id="IPR016103">
    <property type="entry name" value="ProQ/FinO"/>
</dbReference>
<feature type="domain" description="ProQ/FinO" evidence="3">
    <location>
        <begin position="94"/>
        <end position="170"/>
    </location>
</feature>
<reference evidence="4 5" key="1">
    <citation type="submission" date="2017-03" db="EMBL/GenBank/DDBJ databases">
        <title>Full genome sequence of a non-lethal Shewanella isolate that potentiates virulence of Vibio parahaemolyticus causing acute hepatopancreatic necrosis disease (AHPND) in shrimp.</title>
        <authorList>
            <person name="Prachumwat A."/>
            <person name="Sritunyalucksana K."/>
        </authorList>
    </citation>
    <scope>NUCLEOTIDE SEQUENCE [LARGE SCALE GENOMIC DNA]</scope>
    <source>
        <strain evidence="4 5">TH2012</strain>
        <plasmid evidence="5">psth1</plasmid>
    </source>
</reference>
<protein>
    <submittedName>
        <fullName evidence="4">Fertility inhibition protein</fullName>
    </submittedName>
</protein>
<gene>
    <name evidence="4" type="primary">finO</name>
    <name evidence="4" type="ORF">STH12_04288</name>
</gene>
<dbReference type="EMBL" id="CP020374">
    <property type="protein sequence ID" value="AZQ13314.1"/>
    <property type="molecule type" value="Genomic_DNA"/>
</dbReference>
<dbReference type="InterPro" id="IPR036442">
    <property type="entry name" value="ProQ/FinO_sf"/>
</dbReference>
<dbReference type="RefSeq" id="WP_126169654.1">
    <property type="nucleotide sequence ID" value="NZ_CP020374.1"/>
</dbReference>
<dbReference type="Pfam" id="PF04352">
    <property type="entry name" value="ProQ"/>
    <property type="match status" value="1"/>
</dbReference>
<keyword evidence="4" id="KW-0614">Plasmid</keyword>
<name>A0ABM7DXR2_9GAMM</name>
<dbReference type="Proteomes" id="UP000278437">
    <property type="component" value="Plasmid pSTH1"/>
</dbReference>
<evidence type="ECO:0000313" key="4">
    <source>
        <dbReference type="EMBL" id="AZQ13314.1"/>
    </source>
</evidence>
<proteinExistence type="predicted"/>
<feature type="region of interest" description="Disordered" evidence="2">
    <location>
        <begin position="1"/>
        <end position="51"/>
    </location>
</feature>
<evidence type="ECO:0000313" key="5">
    <source>
        <dbReference type="Proteomes" id="UP000278437"/>
    </source>
</evidence>
<keyword evidence="1" id="KW-0694">RNA-binding</keyword>
<organism evidence="4 5">
    <name type="scientific">Shewanella khirikhana</name>
    <dbReference type="NCBI Taxonomy" id="1965282"/>
    <lineage>
        <taxon>Bacteria</taxon>
        <taxon>Pseudomonadati</taxon>
        <taxon>Pseudomonadota</taxon>
        <taxon>Gammaproteobacteria</taxon>
        <taxon>Alteromonadales</taxon>
        <taxon>Shewanellaceae</taxon>
        <taxon>Shewanella</taxon>
    </lineage>
</organism>
<sequence length="173" mass="19480">MSRPILSLKRKTTSQPPSFPPAPVPAVTPAGPSDNPPQTKAQRKHQAWLARQEQARLEKLARKAENKQKSERERQEFEEQVVQSRTFLATLGLKAPMAVGSGKELLARFRQEGFSHKASKRAIREWVTSREYLETVLAASVRFNLDGSVASEVSELEKKYTISKLKKLDARSI</sequence>
<evidence type="ECO:0000256" key="2">
    <source>
        <dbReference type="SAM" id="MobiDB-lite"/>
    </source>
</evidence>
<dbReference type="SUPFAM" id="SSF48657">
    <property type="entry name" value="FinO-like"/>
    <property type="match status" value="1"/>
</dbReference>
<evidence type="ECO:0000256" key="1">
    <source>
        <dbReference type="ARBA" id="ARBA00022884"/>
    </source>
</evidence>
<dbReference type="GeneID" id="39490292"/>
<keyword evidence="5" id="KW-1185">Reference proteome</keyword>
<feature type="compositionally biased region" description="Pro residues" evidence="2">
    <location>
        <begin position="17"/>
        <end position="26"/>
    </location>
</feature>
<geneLocation type="plasmid" evidence="5">
    <name>psth1</name>
</geneLocation>
<accession>A0ABM7DXR2</accession>
<dbReference type="Gene3D" id="1.10.1710.10">
    <property type="entry name" value="ProQ/FinO domain"/>
    <property type="match status" value="1"/>
</dbReference>